<gene>
    <name evidence="1" type="ORF">PQ457_19570</name>
</gene>
<protein>
    <submittedName>
        <fullName evidence="1">Ornithine cyclodeaminase family protein</fullName>
    </submittedName>
</protein>
<name>A0ABY7U111_9SPHN</name>
<geneLocation type="plasmid" evidence="1 2">
    <name>unnamed1</name>
</geneLocation>
<dbReference type="InterPro" id="IPR003462">
    <property type="entry name" value="ODC_Mu_crystall"/>
</dbReference>
<dbReference type="Pfam" id="PF02423">
    <property type="entry name" value="OCD_Mu_crystall"/>
    <property type="match status" value="1"/>
</dbReference>
<accession>A0ABY7U111</accession>
<reference evidence="1 2" key="1">
    <citation type="submission" date="2023-02" db="EMBL/GenBank/DDBJ databases">
        <title>Genome sequence of Novosphingobium humi KACC 19094.</title>
        <authorList>
            <person name="Kim S."/>
            <person name="Heo J."/>
            <person name="Kwon S.-W."/>
        </authorList>
    </citation>
    <scope>NUCLEOTIDE SEQUENCE [LARGE SCALE GENOMIC DNA]</scope>
    <source>
        <strain evidence="1 2">KACC 19094</strain>
        <plasmid evidence="1 2">unnamed1</plasmid>
    </source>
</reference>
<proteinExistence type="predicted"/>
<dbReference type="Proteomes" id="UP001218231">
    <property type="component" value="Plasmid unnamed1"/>
</dbReference>
<dbReference type="InterPro" id="IPR023401">
    <property type="entry name" value="ODC_N"/>
</dbReference>
<sequence>MTTDTSTLFLTDADVRAAFDWAAASKALEQAYALPANEALYPPRAMARGDGVWLRTLSGVSGDGAVMGAKMIAASPRAGIASYLIPLFDQASAALIALLDGNSVTGFRTAATTALAADRLARPGAIHLAVIGSGFEAKNHVRALAALRPIAGVRVFSPNPDSRARFIADLADLGLPMAGASGAQEAVEGADVVLCAARSRDETPTFHGAWLRPGMTVLSVGSTLPEQIEVDAQTIARADLIVADMVDEVAHDTGDMIAAARVGDNFAPRLVALDAVIGGRHPGRSSPDQIVLYKSVGAALQDLTVAAMCVERARRLGLGTILPVTIAPVRKGK</sequence>
<organism evidence="1 2">
    <name type="scientific">Novosphingobium humi</name>
    <dbReference type="NCBI Taxonomy" id="2282397"/>
    <lineage>
        <taxon>Bacteria</taxon>
        <taxon>Pseudomonadati</taxon>
        <taxon>Pseudomonadota</taxon>
        <taxon>Alphaproteobacteria</taxon>
        <taxon>Sphingomonadales</taxon>
        <taxon>Sphingomonadaceae</taxon>
        <taxon>Novosphingobium</taxon>
    </lineage>
</organism>
<keyword evidence="2" id="KW-1185">Reference proteome</keyword>
<keyword evidence="1" id="KW-0614">Plasmid</keyword>
<evidence type="ECO:0000313" key="1">
    <source>
        <dbReference type="EMBL" id="WCT79205.1"/>
    </source>
</evidence>
<dbReference type="RefSeq" id="WP_273619484.1">
    <property type="nucleotide sequence ID" value="NZ_CP117418.1"/>
</dbReference>
<dbReference type="SUPFAM" id="SSF51735">
    <property type="entry name" value="NAD(P)-binding Rossmann-fold domains"/>
    <property type="match status" value="1"/>
</dbReference>
<dbReference type="Gene3D" id="3.30.1780.10">
    <property type="entry name" value="ornithine cyclodeaminase, domain 1"/>
    <property type="match status" value="1"/>
</dbReference>
<dbReference type="PIRSF" id="PIRSF001439">
    <property type="entry name" value="CryM"/>
    <property type="match status" value="1"/>
</dbReference>
<dbReference type="PANTHER" id="PTHR13812">
    <property type="entry name" value="KETIMINE REDUCTASE MU-CRYSTALLIN"/>
    <property type="match status" value="1"/>
</dbReference>
<evidence type="ECO:0000313" key="2">
    <source>
        <dbReference type="Proteomes" id="UP001218231"/>
    </source>
</evidence>
<dbReference type="InterPro" id="IPR036291">
    <property type="entry name" value="NAD(P)-bd_dom_sf"/>
</dbReference>
<dbReference type="Gene3D" id="3.40.50.720">
    <property type="entry name" value="NAD(P)-binding Rossmann-like Domain"/>
    <property type="match status" value="1"/>
</dbReference>
<dbReference type="PANTHER" id="PTHR13812:SF19">
    <property type="entry name" value="KETIMINE REDUCTASE MU-CRYSTALLIN"/>
    <property type="match status" value="1"/>
</dbReference>
<dbReference type="EMBL" id="CP117418">
    <property type="protein sequence ID" value="WCT79205.1"/>
    <property type="molecule type" value="Genomic_DNA"/>
</dbReference>